<dbReference type="EMBL" id="MASI01000012">
    <property type="protein sequence ID" value="ODA65991.1"/>
    <property type="molecule type" value="Genomic_DNA"/>
</dbReference>
<protein>
    <recommendedName>
        <fullName evidence="1">PhnB-like domain-containing protein</fullName>
    </recommendedName>
</protein>
<dbReference type="Proteomes" id="UP000095087">
    <property type="component" value="Unassembled WGS sequence"/>
</dbReference>
<dbReference type="Gene3D" id="3.10.180.10">
    <property type="entry name" value="2,3-Dihydroxybiphenyl 1,2-Dioxygenase, domain 1"/>
    <property type="match status" value="1"/>
</dbReference>
<organism evidence="2 3">
    <name type="scientific">Methyloligella halotolerans</name>
    <dbReference type="NCBI Taxonomy" id="1177755"/>
    <lineage>
        <taxon>Bacteria</taxon>
        <taxon>Pseudomonadati</taxon>
        <taxon>Pseudomonadota</taxon>
        <taxon>Alphaproteobacteria</taxon>
        <taxon>Hyphomicrobiales</taxon>
        <taxon>Hyphomicrobiaceae</taxon>
        <taxon>Methyloligella</taxon>
    </lineage>
</organism>
<reference evidence="2 3" key="1">
    <citation type="submission" date="2016-07" db="EMBL/GenBank/DDBJ databases">
        <title>Draft genome sequence of Methyloligella halotolerans C2T (VKM B-2706T=CCUG 61687T=DSM 25045T), a halotolerant polyhydroxybutyrate accumulating methylotroph.</title>
        <authorList>
            <person name="Vasilenko O.V."/>
            <person name="Doronina N.V."/>
            <person name="Poroshina M.N."/>
            <person name="Tarlachkov S.V."/>
            <person name="Trotsenko Y.A."/>
        </authorList>
    </citation>
    <scope>NUCLEOTIDE SEQUENCE [LARGE SCALE GENOMIC DNA]</scope>
    <source>
        <strain evidence="2 3">VKM B-2706</strain>
    </source>
</reference>
<dbReference type="AlphaFoldDB" id="A0A1E2RUV8"/>
<dbReference type="PANTHER" id="PTHR33990:SF1">
    <property type="entry name" value="PROTEIN YJDN"/>
    <property type="match status" value="1"/>
</dbReference>
<dbReference type="RefSeq" id="WP_069096251.1">
    <property type="nucleotide sequence ID" value="NZ_MASI01000012.1"/>
</dbReference>
<evidence type="ECO:0000313" key="2">
    <source>
        <dbReference type="EMBL" id="ODA65991.1"/>
    </source>
</evidence>
<keyword evidence="3" id="KW-1185">Reference proteome</keyword>
<comment type="caution">
    <text evidence="2">The sequence shown here is derived from an EMBL/GenBank/DDBJ whole genome shotgun (WGS) entry which is preliminary data.</text>
</comment>
<name>A0A1E2RUV8_9HYPH</name>
<dbReference type="InterPro" id="IPR028973">
    <property type="entry name" value="PhnB-like"/>
</dbReference>
<dbReference type="OrthoDB" id="9795306at2"/>
<dbReference type="SUPFAM" id="SSF54593">
    <property type="entry name" value="Glyoxalase/Bleomycin resistance protein/Dihydroxybiphenyl dioxygenase"/>
    <property type="match status" value="1"/>
</dbReference>
<dbReference type="InterPro" id="IPR029068">
    <property type="entry name" value="Glyas_Bleomycin-R_OHBP_Dase"/>
</dbReference>
<evidence type="ECO:0000259" key="1">
    <source>
        <dbReference type="Pfam" id="PF06983"/>
    </source>
</evidence>
<feature type="domain" description="PhnB-like" evidence="1">
    <location>
        <begin position="3"/>
        <end position="130"/>
    </location>
</feature>
<dbReference type="PANTHER" id="PTHR33990">
    <property type="entry name" value="PROTEIN YJDN-RELATED"/>
    <property type="match status" value="1"/>
</dbReference>
<dbReference type="Pfam" id="PF06983">
    <property type="entry name" value="3-dmu-9_3-mt"/>
    <property type="match status" value="1"/>
</dbReference>
<dbReference type="STRING" id="1177755.A7A08_03135"/>
<evidence type="ECO:0000313" key="3">
    <source>
        <dbReference type="Proteomes" id="UP000095087"/>
    </source>
</evidence>
<gene>
    <name evidence="2" type="ORF">A7A08_03135</name>
</gene>
<sequence>MPLTPYLFFNGRCDEALQFYKEAIGAKVDALMRYKEAPDQSQIAPEQKEKVMHSAFHIGDAQLFASDGHCTGTLQFEGFGLALNARDVAEAGKLFEALGEGGQVKAPLSETFFAKSFGVVDDKFGVTWMVLAYDD</sequence>
<accession>A0A1E2RUV8</accession>
<proteinExistence type="predicted"/>
<dbReference type="CDD" id="cd06588">
    <property type="entry name" value="PhnB_like"/>
    <property type="match status" value="1"/>
</dbReference>